<dbReference type="NCBIfam" id="TIGR00621">
    <property type="entry name" value="ssb"/>
    <property type="match status" value="1"/>
</dbReference>
<evidence type="ECO:0000256" key="3">
    <source>
        <dbReference type="SAM" id="MobiDB-lite"/>
    </source>
</evidence>
<feature type="region of interest" description="Disordered" evidence="3">
    <location>
        <begin position="184"/>
        <end position="207"/>
    </location>
</feature>
<evidence type="ECO:0008006" key="6">
    <source>
        <dbReference type="Google" id="ProtNLM"/>
    </source>
</evidence>
<gene>
    <name evidence="4" type="ORF">PPROV_000296900</name>
</gene>
<evidence type="ECO:0000313" key="4">
    <source>
        <dbReference type="EMBL" id="GHP04215.1"/>
    </source>
</evidence>
<dbReference type="InterPro" id="IPR012340">
    <property type="entry name" value="NA-bd_OB-fold"/>
</dbReference>
<dbReference type="Pfam" id="PF00436">
    <property type="entry name" value="SSB"/>
    <property type="match status" value="1"/>
</dbReference>
<dbReference type="EMBL" id="BNJQ01000007">
    <property type="protein sequence ID" value="GHP04215.1"/>
    <property type="molecule type" value="Genomic_DNA"/>
</dbReference>
<organism evidence="4 5">
    <name type="scientific">Pycnococcus provasolii</name>
    <dbReference type="NCBI Taxonomy" id="41880"/>
    <lineage>
        <taxon>Eukaryota</taxon>
        <taxon>Viridiplantae</taxon>
        <taxon>Chlorophyta</taxon>
        <taxon>Pseudoscourfieldiophyceae</taxon>
        <taxon>Pseudoscourfieldiales</taxon>
        <taxon>Pycnococcaceae</taxon>
        <taxon>Pycnococcus</taxon>
    </lineage>
</organism>
<dbReference type="GO" id="GO:0003697">
    <property type="term" value="F:single-stranded DNA binding"/>
    <property type="evidence" value="ECO:0007669"/>
    <property type="project" value="InterPro"/>
</dbReference>
<dbReference type="SUPFAM" id="SSF50249">
    <property type="entry name" value="Nucleic acid-binding proteins"/>
    <property type="match status" value="1"/>
</dbReference>
<dbReference type="InterPro" id="IPR011344">
    <property type="entry name" value="ssDNA-bd"/>
</dbReference>
<dbReference type="GO" id="GO:0042645">
    <property type="term" value="C:mitochondrial nucleoid"/>
    <property type="evidence" value="ECO:0007669"/>
    <property type="project" value="TreeGrafter"/>
</dbReference>
<protein>
    <recommendedName>
        <fullName evidence="6">Single-stranded DNA-binding protein</fullName>
    </recommendedName>
</protein>
<dbReference type="PANTHER" id="PTHR10302">
    <property type="entry name" value="SINGLE-STRANDED DNA-BINDING PROTEIN"/>
    <property type="match status" value="1"/>
</dbReference>
<reference evidence="4" key="1">
    <citation type="submission" date="2020-10" db="EMBL/GenBank/DDBJ databases">
        <title>Unveiling of a novel bifunctional photoreceptor, Dualchrome1, isolated from a cosmopolitan green alga.</title>
        <authorList>
            <person name="Suzuki S."/>
            <person name="Kawachi M."/>
        </authorList>
    </citation>
    <scope>NUCLEOTIDE SEQUENCE</scope>
    <source>
        <strain evidence="4">NIES 2893</strain>
    </source>
</reference>
<dbReference type="Proteomes" id="UP000660262">
    <property type="component" value="Unassembled WGS sequence"/>
</dbReference>
<keyword evidence="1 2" id="KW-0238">DNA-binding</keyword>
<keyword evidence="5" id="KW-1185">Reference proteome</keyword>
<evidence type="ECO:0000256" key="2">
    <source>
        <dbReference type="PROSITE-ProRule" id="PRU00252"/>
    </source>
</evidence>
<sequence length="322" mass="35147">MATTTPKSTHHTKLCVTLRVTRHATPVHVRPHAVRRLRSVLLTRRRCYGGEQQEGSYAQSAPLHDEYVDWAPELINSVQLIGRAGSDAEMRVLPSGARVAKLNIAVKRPRMPDGAEVPPDWIEIEAWEELALDVCARVPKGTEVSMQGVLRIDKWEDARTGAMRSKPKVRLKSFQLVRPFGAAGEGAGAGEARNNASSSSSPARLRSPGEKYEHLIAHFDEYWDNRLTKRNPRAPDFKHKSTNTAIWVDSAPVAVLERLEELTIARGGDARPTTQMPGVGMGGPSAYAAGAFAGGDAYVADDSRDFGIGDGFGDDDDLDVPF</sequence>
<accession>A0A830HB51</accession>
<proteinExistence type="predicted"/>
<dbReference type="Gene3D" id="2.40.50.140">
    <property type="entry name" value="Nucleic acid-binding proteins"/>
    <property type="match status" value="1"/>
</dbReference>
<dbReference type="GO" id="GO:0006264">
    <property type="term" value="P:mitochondrial DNA replication"/>
    <property type="evidence" value="ECO:0007669"/>
    <property type="project" value="TreeGrafter"/>
</dbReference>
<dbReference type="PANTHER" id="PTHR10302:SF0">
    <property type="entry name" value="SINGLE-STRANDED DNA-BINDING PROTEIN, MITOCHONDRIAL"/>
    <property type="match status" value="1"/>
</dbReference>
<dbReference type="InterPro" id="IPR000424">
    <property type="entry name" value="Primosome_PriB/ssb"/>
</dbReference>
<dbReference type="AlphaFoldDB" id="A0A830HB51"/>
<comment type="caution">
    <text evidence="4">The sequence shown here is derived from an EMBL/GenBank/DDBJ whole genome shotgun (WGS) entry which is preliminary data.</text>
</comment>
<dbReference type="CDD" id="cd04496">
    <property type="entry name" value="SSB_OBF"/>
    <property type="match status" value="1"/>
</dbReference>
<dbReference type="OrthoDB" id="1078367at2759"/>
<evidence type="ECO:0000313" key="5">
    <source>
        <dbReference type="Proteomes" id="UP000660262"/>
    </source>
</evidence>
<dbReference type="PROSITE" id="PS50935">
    <property type="entry name" value="SSB"/>
    <property type="match status" value="1"/>
</dbReference>
<evidence type="ECO:0000256" key="1">
    <source>
        <dbReference type="ARBA" id="ARBA00023125"/>
    </source>
</evidence>
<feature type="compositionally biased region" description="Low complexity" evidence="3">
    <location>
        <begin position="190"/>
        <end position="206"/>
    </location>
</feature>
<name>A0A830HB51_9CHLO</name>